<dbReference type="AlphaFoldDB" id="A0A9I9E9A4"/>
<protein>
    <submittedName>
        <fullName evidence="1">Uncharacterized protein</fullName>
    </submittedName>
</protein>
<proteinExistence type="predicted"/>
<dbReference type="EnsemblPlants" id="MELO3C030567.2.1">
    <property type="protein sequence ID" value="MELO3C030567.2.1"/>
    <property type="gene ID" value="MELO3C030567.2"/>
</dbReference>
<reference evidence="1" key="1">
    <citation type="submission" date="2023-03" db="UniProtKB">
        <authorList>
            <consortium name="EnsemblPlants"/>
        </authorList>
    </citation>
    <scope>IDENTIFICATION</scope>
</reference>
<evidence type="ECO:0000313" key="1">
    <source>
        <dbReference type="EnsemblPlants" id="MELO3C030567.2.1"/>
    </source>
</evidence>
<accession>A0A9I9E9A4</accession>
<organism evidence="1">
    <name type="scientific">Cucumis melo</name>
    <name type="common">Muskmelon</name>
    <dbReference type="NCBI Taxonomy" id="3656"/>
    <lineage>
        <taxon>Eukaryota</taxon>
        <taxon>Viridiplantae</taxon>
        <taxon>Streptophyta</taxon>
        <taxon>Embryophyta</taxon>
        <taxon>Tracheophyta</taxon>
        <taxon>Spermatophyta</taxon>
        <taxon>Magnoliopsida</taxon>
        <taxon>eudicotyledons</taxon>
        <taxon>Gunneridae</taxon>
        <taxon>Pentapetalae</taxon>
        <taxon>rosids</taxon>
        <taxon>fabids</taxon>
        <taxon>Cucurbitales</taxon>
        <taxon>Cucurbitaceae</taxon>
        <taxon>Benincaseae</taxon>
        <taxon>Cucumis</taxon>
    </lineage>
</organism>
<name>A0A9I9E9A4_CUCME</name>
<sequence>MEELNIKKSELESQIVAVKSSTWIVASMIIGTLAECAKMEVEHYYKACRGK</sequence>
<dbReference type="Gramene" id="MELO3C030567.2.1">
    <property type="protein sequence ID" value="MELO3C030567.2.1"/>
    <property type="gene ID" value="MELO3C030567.2"/>
</dbReference>